<evidence type="ECO:0000313" key="2">
    <source>
        <dbReference type="Proteomes" id="UP000008514"/>
    </source>
</evidence>
<evidence type="ECO:0000313" key="1">
    <source>
        <dbReference type="EMBL" id="AFU70380.1"/>
    </source>
</evidence>
<sequence length="60" mass="7336">MQYCRNFKPTPYSIKFVSTINLKDKKMKLSWPKNQKGKRELGEVYDLLRTRKNVRNFKLR</sequence>
<reference evidence="1" key="1">
    <citation type="submission" date="2006-03" db="EMBL/GenBank/DDBJ databases">
        <authorList>
            <person name="Bowman J."/>
            <person name="Ferriera S."/>
            <person name="Johnson J."/>
            <person name="Kravitz S."/>
            <person name="Halpern A."/>
            <person name="Remington K."/>
            <person name="Beeson K."/>
            <person name="Tran B."/>
            <person name="Rogers Y.-H."/>
            <person name="Friedman R."/>
            <person name="Venter J.C."/>
        </authorList>
    </citation>
    <scope>NUCLEOTIDE SEQUENCE [LARGE SCALE GENOMIC DNA]</scope>
    <source>
        <strain evidence="1">ATCC 700755</strain>
    </source>
</reference>
<reference evidence="1" key="2">
    <citation type="submission" date="2012-09" db="EMBL/GenBank/DDBJ databases">
        <title>The complete sequence of Psychroflexus torquis an extreme psychrophile from sea-ice that is stimulated by light.</title>
        <authorList>
            <person name="Feng S."/>
            <person name="Powell S.M."/>
            <person name="Bowman J.P."/>
        </authorList>
    </citation>
    <scope>NUCLEOTIDE SEQUENCE [LARGE SCALE GENOMIC DNA]</scope>
    <source>
        <strain evidence="1">ATCC 700755</strain>
    </source>
</reference>
<name>K4IY21_PSYTT</name>
<proteinExistence type="predicted"/>
<dbReference type="HOGENOM" id="CLU_2938407_0_0_10"/>
<gene>
    <name evidence="1" type="ordered locus">P700755_003805</name>
</gene>
<protein>
    <submittedName>
        <fullName evidence="1">Uncharacterized protein</fullName>
    </submittedName>
</protein>
<dbReference type="AlphaFoldDB" id="K4IY21"/>
<keyword evidence="2" id="KW-1185">Reference proteome</keyword>
<dbReference type="EMBL" id="CP003879">
    <property type="protein sequence ID" value="AFU70380.1"/>
    <property type="molecule type" value="Genomic_DNA"/>
</dbReference>
<organism evidence="1 2">
    <name type="scientific">Psychroflexus torquis (strain ATCC 700755 / CIP 106069 / ACAM 623)</name>
    <dbReference type="NCBI Taxonomy" id="313595"/>
    <lineage>
        <taxon>Bacteria</taxon>
        <taxon>Pseudomonadati</taxon>
        <taxon>Bacteroidota</taxon>
        <taxon>Flavobacteriia</taxon>
        <taxon>Flavobacteriales</taxon>
        <taxon>Flavobacteriaceae</taxon>
        <taxon>Psychroflexus</taxon>
    </lineage>
</organism>
<dbReference type="Proteomes" id="UP000008514">
    <property type="component" value="Chromosome"/>
</dbReference>
<accession>K4IY21</accession>
<dbReference type="KEGG" id="ptq:P700755_003805"/>